<accession>A0AAP0KXD6</accession>
<evidence type="ECO:0000313" key="1">
    <source>
        <dbReference type="EMBL" id="KAK9159105.1"/>
    </source>
</evidence>
<reference evidence="1 2" key="1">
    <citation type="submission" date="2024-01" db="EMBL/GenBank/DDBJ databases">
        <title>Genome assemblies of Stephania.</title>
        <authorList>
            <person name="Yang L."/>
        </authorList>
    </citation>
    <scope>NUCLEOTIDE SEQUENCE [LARGE SCALE GENOMIC DNA]</scope>
    <source>
        <strain evidence="1">JXDWG</strain>
        <tissue evidence="1">Leaf</tissue>
    </source>
</reference>
<dbReference type="EMBL" id="JBBNAG010000002">
    <property type="protein sequence ID" value="KAK9159105.1"/>
    <property type="molecule type" value="Genomic_DNA"/>
</dbReference>
<organism evidence="1 2">
    <name type="scientific">Stephania cephalantha</name>
    <dbReference type="NCBI Taxonomy" id="152367"/>
    <lineage>
        <taxon>Eukaryota</taxon>
        <taxon>Viridiplantae</taxon>
        <taxon>Streptophyta</taxon>
        <taxon>Embryophyta</taxon>
        <taxon>Tracheophyta</taxon>
        <taxon>Spermatophyta</taxon>
        <taxon>Magnoliopsida</taxon>
        <taxon>Ranunculales</taxon>
        <taxon>Menispermaceae</taxon>
        <taxon>Menispermoideae</taxon>
        <taxon>Cissampelideae</taxon>
        <taxon>Stephania</taxon>
    </lineage>
</organism>
<comment type="caution">
    <text evidence="1">The sequence shown here is derived from an EMBL/GenBank/DDBJ whole genome shotgun (WGS) entry which is preliminary data.</text>
</comment>
<dbReference type="AlphaFoldDB" id="A0AAP0KXD6"/>
<proteinExistence type="predicted"/>
<dbReference type="Proteomes" id="UP001419268">
    <property type="component" value="Unassembled WGS sequence"/>
</dbReference>
<keyword evidence="2" id="KW-1185">Reference proteome</keyword>
<sequence>MFLTFWLPDGKEPSFFPRHQTGLQICENTCHILGIKQANSSLTWYTDNFQFHCKYYLVK</sequence>
<name>A0AAP0KXD6_9MAGN</name>
<evidence type="ECO:0000313" key="2">
    <source>
        <dbReference type="Proteomes" id="UP001419268"/>
    </source>
</evidence>
<protein>
    <submittedName>
        <fullName evidence="1">Uncharacterized protein</fullName>
    </submittedName>
</protein>
<gene>
    <name evidence="1" type="ORF">Scep_005679</name>
</gene>